<comment type="caution">
    <text evidence="4">The sequence shown here is derived from an EMBL/GenBank/DDBJ whole genome shotgun (WGS) entry which is preliminary data.</text>
</comment>
<keyword evidence="4" id="KW-0808">Transferase</keyword>
<feature type="coiled-coil region" evidence="3">
    <location>
        <begin position="203"/>
        <end position="230"/>
    </location>
</feature>
<accession>A0ABQ5Q308</accession>
<protein>
    <submittedName>
        <fullName evidence="4">Histidine kinase</fullName>
    </submittedName>
</protein>
<dbReference type="NCBIfam" id="TIGR01845">
    <property type="entry name" value="outer_NodT"/>
    <property type="match status" value="1"/>
</dbReference>
<keyword evidence="2" id="KW-0564">Palmitate</keyword>
<keyword evidence="3" id="KW-0175">Coiled coil</keyword>
<keyword evidence="5" id="KW-1185">Reference proteome</keyword>
<dbReference type="InterPro" id="IPR003423">
    <property type="entry name" value="OMP_efflux"/>
</dbReference>
<dbReference type="Gene3D" id="2.20.200.10">
    <property type="entry name" value="Outer membrane efflux proteins (OEP)"/>
    <property type="match status" value="1"/>
</dbReference>
<dbReference type="PANTHER" id="PTHR30203">
    <property type="entry name" value="OUTER MEMBRANE CATION EFFLUX PROTEIN"/>
    <property type="match status" value="1"/>
</dbReference>
<keyword evidence="2" id="KW-0449">Lipoprotein</keyword>
<comment type="similarity">
    <text evidence="1 2">Belongs to the outer membrane factor (OMF) (TC 1.B.17) family.</text>
</comment>
<dbReference type="RefSeq" id="WP_285722433.1">
    <property type="nucleotide sequence ID" value="NZ_BSDD01000001.1"/>
</dbReference>
<dbReference type="PANTHER" id="PTHR30203:SF33">
    <property type="entry name" value="BLR4455 PROTEIN"/>
    <property type="match status" value="1"/>
</dbReference>
<proteinExistence type="inferred from homology"/>
<dbReference type="Gene3D" id="1.20.1600.10">
    <property type="entry name" value="Outer membrane efflux proteins (OEP)"/>
    <property type="match status" value="1"/>
</dbReference>
<gene>
    <name evidence="4" type="ORF">GETHPA_03540</name>
</gene>
<evidence type="ECO:0000256" key="2">
    <source>
        <dbReference type="RuleBase" id="RU362097"/>
    </source>
</evidence>
<keyword evidence="4" id="KW-0418">Kinase</keyword>
<keyword evidence="2" id="KW-1134">Transmembrane beta strand</keyword>
<keyword evidence="2" id="KW-0812">Transmembrane</keyword>
<comment type="subcellular location">
    <subcellularLocation>
        <location evidence="2">Cell membrane</location>
        <topology evidence="2">Lipid-anchor</topology>
    </subcellularLocation>
</comment>
<evidence type="ECO:0000313" key="5">
    <source>
        <dbReference type="Proteomes" id="UP001165089"/>
    </source>
</evidence>
<dbReference type="Proteomes" id="UP001165089">
    <property type="component" value="Unassembled WGS sequence"/>
</dbReference>
<dbReference type="GO" id="GO:0016301">
    <property type="term" value="F:kinase activity"/>
    <property type="evidence" value="ECO:0007669"/>
    <property type="project" value="UniProtKB-KW"/>
</dbReference>
<name>A0ABQ5Q308_9BACT</name>
<dbReference type="Pfam" id="PF02321">
    <property type="entry name" value="OEP"/>
    <property type="match status" value="2"/>
</dbReference>
<evidence type="ECO:0000256" key="1">
    <source>
        <dbReference type="ARBA" id="ARBA00007613"/>
    </source>
</evidence>
<dbReference type="SUPFAM" id="SSF56954">
    <property type="entry name" value="Outer membrane efflux proteins (OEP)"/>
    <property type="match status" value="1"/>
</dbReference>
<keyword evidence="2" id="KW-0472">Membrane</keyword>
<reference evidence="4 5" key="1">
    <citation type="journal article" date="2023" name="Antonie Van Leeuwenhoek">
        <title>Mesoterricola silvestris gen. nov., sp. nov., Mesoterricola sediminis sp. nov., Geothrix oryzae sp. nov., Geothrix edaphica sp. nov., Geothrix rubra sp. nov., and Geothrix limicola sp. nov., six novel members of Acidobacteriota isolated from soils.</title>
        <authorList>
            <person name="Itoh H."/>
            <person name="Sugisawa Y."/>
            <person name="Mise K."/>
            <person name="Xu Z."/>
            <person name="Kuniyasu M."/>
            <person name="Ushijima N."/>
            <person name="Kawano K."/>
            <person name="Kobayashi E."/>
            <person name="Shiratori Y."/>
            <person name="Masuda Y."/>
            <person name="Senoo K."/>
        </authorList>
    </citation>
    <scope>NUCLEOTIDE SEQUENCE [LARGE SCALE GENOMIC DNA]</scope>
    <source>
        <strain evidence="4 5">Red803</strain>
    </source>
</reference>
<organism evidence="4 5">
    <name type="scientific">Geothrix rubra</name>
    <dbReference type="NCBI Taxonomy" id="2927977"/>
    <lineage>
        <taxon>Bacteria</taxon>
        <taxon>Pseudomonadati</taxon>
        <taxon>Acidobacteriota</taxon>
        <taxon>Holophagae</taxon>
        <taxon>Holophagales</taxon>
        <taxon>Holophagaceae</taxon>
        <taxon>Geothrix</taxon>
    </lineage>
</organism>
<sequence>MNQVPLTRLRNDTAVRAGLGAACLLALAGCAVGPVYRTPAPPKTDRFGPSALPASVGSAEVPGGGTQRFLPGPVPEAWWTAFGSPELDRRIQAALAHSPSLDAARASLRRSEELLRAARGAWFPAATAGAGVTRAKQSLDAGGSGTPFTLYNASVNVSYTLDLFGGIRHQVELQRAEVDAQHWLLEGASLSLAANVATATFQEASLQEQIQATEKVVTLLQEQSDLAEKQFAIGIKSQVDLLAIHAQLASAQAALAPLRLALASVRNQLAVLLGRLPSEGLPAGGSLDAYRLPGEVPITLPSDVVRRRPDVRLAETQLQAATAQVGLATADLFPHITLGGAYGSSASETGRLFKDGTTTWSLGLNLLQPIFQGGSLRARKRAAEAGLDAASASYRASVLNAFQNVSDTLNALQFDADELEAQSKAEAAAAKSLEIVKAEFRIGSVSYLQLLDATRQWQLARLGYIRARAARLSDTAALYAALGGGWREPPSRTPQPAP</sequence>
<evidence type="ECO:0000256" key="3">
    <source>
        <dbReference type="SAM" id="Coils"/>
    </source>
</evidence>
<dbReference type="InterPro" id="IPR010131">
    <property type="entry name" value="MdtP/NodT-like"/>
</dbReference>
<evidence type="ECO:0000313" key="4">
    <source>
        <dbReference type="EMBL" id="GLH68821.1"/>
    </source>
</evidence>
<dbReference type="EMBL" id="BSDD01000001">
    <property type="protein sequence ID" value="GLH68821.1"/>
    <property type="molecule type" value="Genomic_DNA"/>
</dbReference>